<dbReference type="InterPro" id="IPR001399">
    <property type="entry name" value="Orbi_VP6"/>
</dbReference>
<protein>
    <submittedName>
        <fullName evidence="4">VP6</fullName>
    </submittedName>
</protein>
<proteinExistence type="predicted"/>
<dbReference type="GO" id="GO:0005198">
    <property type="term" value="F:structural molecule activity"/>
    <property type="evidence" value="ECO:0007669"/>
    <property type="project" value="InterPro"/>
</dbReference>
<sequence>MSAAILLAPGDVIKRSSEELKQRQIQINLIDWVGSEREETGEQKAASKEGSKKSAQDGEEAQSQGGEKKESCKEVEDANVDGCVHTTVGSGPGTERTGGGAGENADGGDGAIAGRNRAANGRDGVDGTDRGRWLVLTEEIARAIESKYGTRVEVYADEPVAQIIEVERSLQKELGLTREGIAEQTERLRDLRRRERGEHAKRAGERRKQESKKKKKEENSTEEVQLQQPQENTTSGGIVIEGVMSQKKLLSMVGGVERKVKPVGARESVVMLVSNNINDVKRATAYFTSPTGDPNWKEVAREASKKKNILAYTSAGGDVKTEFLHLIDHL</sequence>
<reference evidence="4" key="1">
    <citation type="submission" date="2016-08" db="EMBL/GenBank/DDBJ databases">
        <title>Genome Characterization of a Novel Serotype of Bluetongue Virus from Xinjiang, China.</title>
        <authorList>
            <person name="Yang H."/>
            <person name="Li H."/>
            <person name="Li Z."/>
            <person name="Zhong Q."/>
            <person name="Gu W."/>
            <person name="Zhang L."/>
        </authorList>
    </citation>
    <scope>NUCLEOTIDE SEQUENCE [LARGE SCALE GENOMIC DNA]</scope>
    <source>
        <strain evidence="4">V196/XJ/2014</strain>
    </source>
</reference>
<feature type="compositionally biased region" description="Basic and acidic residues" evidence="3">
    <location>
        <begin position="66"/>
        <end position="76"/>
    </location>
</feature>
<evidence type="ECO:0000256" key="1">
    <source>
        <dbReference type="ARBA" id="ARBA00004328"/>
    </source>
</evidence>
<accession>A0A2H4KNS3</accession>
<dbReference type="Proteomes" id="UP000246704">
    <property type="component" value="Genome"/>
</dbReference>
<name>A0A2H4KNS3_BTV</name>
<evidence type="ECO:0000256" key="3">
    <source>
        <dbReference type="SAM" id="MobiDB-lite"/>
    </source>
</evidence>
<feature type="compositionally biased region" description="Polar residues" evidence="3">
    <location>
        <begin position="224"/>
        <end position="233"/>
    </location>
</feature>
<dbReference type="EMBL" id="KX695178">
    <property type="protein sequence ID" value="ASW41954.1"/>
    <property type="molecule type" value="Genomic_RNA"/>
</dbReference>
<keyword evidence="2" id="KW-0946">Virion</keyword>
<feature type="region of interest" description="Disordered" evidence="3">
    <location>
        <begin position="187"/>
        <end position="233"/>
    </location>
</feature>
<feature type="region of interest" description="Disordered" evidence="3">
    <location>
        <begin position="32"/>
        <end position="129"/>
    </location>
</feature>
<organism evidence="4">
    <name type="scientific">Bluetongue virus</name>
    <name type="common">BTV</name>
    <dbReference type="NCBI Taxonomy" id="40051"/>
    <lineage>
        <taxon>Viruses</taxon>
        <taxon>Riboviria</taxon>
        <taxon>Orthornavirae</taxon>
        <taxon>Duplornaviricota</taxon>
        <taxon>Resentoviricetes</taxon>
        <taxon>Reovirales</taxon>
        <taxon>Sedoreoviridae</taxon>
        <taxon>Orbivirus</taxon>
        <taxon>Orbivirus caerulinguae</taxon>
    </lineage>
</organism>
<evidence type="ECO:0000256" key="2">
    <source>
        <dbReference type="ARBA" id="ARBA00022844"/>
    </source>
</evidence>
<dbReference type="GO" id="GO:0019028">
    <property type="term" value="C:viral capsid"/>
    <property type="evidence" value="ECO:0007669"/>
    <property type="project" value="InterPro"/>
</dbReference>
<feature type="compositionally biased region" description="Basic and acidic residues" evidence="3">
    <location>
        <begin position="34"/>
        <end position="56"/>
    </location>
</feature>
<feature type="compositionally biased region" description="Gly residues" evidence="3">
    <location>
        <begin position="90"/>
        <end position="111"/>
    </location>
</feature>
<dbReference type="Pfam" id="PF01516">
    <property type="entry name" value="Orbi_VP6"/>
    <property type="match status" value="1"/>
</dbReference>
<evidence type="ECO:0000313" key="4">
    <source>
        <dbReference type="EMBL" id="ASW41954.1"/>
    </source>
</evidence>
<comment type="subcellular location">
    <subcellularLocation>
        <location evidence="1">Virion</location>
    </subcellularLocation>
</comment>
<dbReference type="PRINTS" id="PR00902">
    <property type="entry name" value="VP6CAPSID"/>
</dbReference>
<feature type="compositionally biased region" description="Low complexity" evidence="3">
    <location>
        <begin position="112"/>
        <end position="122"/>
    </location>
</feature>
<feature type="compositionally biased region" description="Basic and acidic residues" evidence="3">
    <location>
        <begin position="187"/>
        <end position="208"/>
    </location>
</feature>